<dbReference type="AlphaFoldDB" id="A0A968GD40"/>
<keyword evidence="2 5" id="KW-0689">Ribosomal protein</keyword>
<dbReference type="InterPro" id="IPR022666">
    <property type="entry name" value="Ribosomal_uL2_RNA-bd_dom"/>
</dbReference>
<dbReference type="SMART" id="SM01383">
    <property type="entry name" value="Ribosomal_L2"/>
    <property type="match status" value="1"/>
</dbReference>
<dbReference type="Pfam" id="PF00181">
    <property type="entry name" value="Ribosomal_L2_N"/>
    <property type="match status" value="1"/>
</dbReference>
<keyword evidence="10" id="KW-1185">Reference proteome</keyword>
<dbReference type="EMBL" id="JAATLK010000001">
    <property type="protein sequence ID" value="NIZ47243.1"/>
    <property type="molecule type" value="Genomic_DNA"/>
</dbReference>
<evidence type="ECO:0000259" key="7">
    <source>
        <dbReference type="SMART" id="SM01382"/>
    </source>
</evidence>
<evidence type="ECO:0000313" key="10">
    <source>
        <dbReference type="Proteomes" id="UP000752013"/>
    </source>
</evidence>
<dbReference type="GO" id="GO:0003735">
    <property type="term" value="F:structural constituent of ribosome"/>
    <property type="evidence" value="ECO:0007669"/>
    <property type="project" value="InterPro"/>
</dbReference>
<dbReference type="GO" id="GO:0002181">
    <property type="term" value="P:cytoplasmic translation"/>
    <property type="evidence" value="ECO:0007669"/>
    <property type="project" value="TreeGrafter"/>
</dbReference>
<dbReference type="InterPro" id="IPR014722">
    <property type="entry name" value="Rib_uL2_dom2"/>
</dbReference>
<keyword evidence="5" id="KW-0694">RNA-binding</keyword>
<dbReference type="Pfam" id="PF03947">
    <property type="entry name" value="Ribosomal_L2_C"/>
    <property type="match status" value="1"/>
</dbReference>
<dbReference type="InterPro" id="IPR014726">
    <property type="entry name" value="Ribosomal_uL2_dom3"/>
</dbReference>
<evidence type="ECO:0000313" key="9">
    <source>
        <dbReference type="EMBL" id="NIZ47243.1"/>
    </source>
</evidence>
<comment type="caution">
    <text evidence="9">The sequence shown here is derived from an EMBL/GenBank/DDBJ whole genome shotgun (WGS) entry which is preliminary data.</text>
</comment>
<evidence type="ECO:0000256" key="3">
    <source>
        <dbReference type="ARBA" id="ARBA00023274"/>
    </source>
</evidence>
<evidence type="ECO:0000256" key="1">
    <source>
        <dbReference type="ARBA" id="ARBA00005636"/>
    </source>
</evidence>
<dbReference type="InterPro" id="IPR012340">
    <property type="entry name" value="NA-bd_OB-fold"/>
</dbReference>
<evidence type="ECO:0000256" key="2">
    <source>
        <dbReference type="ARBA" id="ARBA00022980"/>
    </source>
</evidence>
<keyword evidence="3 5" id="KW-0687">Ribonucleoprotein</keyword>
<dbReference type="InterPro" id="IPR022671">
    <property type="entry name" value="Ribosomal_uL2_CS"/>
</dbReference>
<dbReference type="RefSeq" id="WP_167703663.1">
    <property type="nucleotide sequence ID" value="NZ_CP118168.1"/>
</dbReference>
<sequence>MGIKVYNPTSNGQRNRQSLTFEELTGHSRTKSLSQGKSEKAGRGNGRISVRRRGAGHKKAYREIDFKRNKLNIPGKVASVEYDPNRSAFISLINYVDGEKRYIIWPKGLKVGAEIITGEDAPIEVGNALPLEKIPAGRNIHCIELHRGKGAQLCRTAGVGATLAGIDGDYAIVRLPSGETRYVHKKCYATLGEVGNEDHMNVKLGKAGRNRWLGNRPKVRGVVMNPVDHPHGGGEGRTSGGRHPVTPWGQPTRGYKTRKKKNNTDQFIIKRRK</sequence>
<dbReference type="Gene3D" id="2.30.30.30">
    <property type="match status" value="1"/>
</dbReference>
<evidence type="ECO:0000256" key="6">
    <source>
        <dbReference type="SAM" id="MobiDB-lite"/>
    </source>
</evidence>
<feature type="domain" description="Large ribosomal subunit protein uL2 C-terminal" evidence="7">
    <location>
        <begin position="123"/>
        <end position="251"/>
    </location>
</feature>
<evidence type="ECO:0000259" key="8">
    <source>
        <dbReference type="SMART" id="SM01383"/>
    </source>
</evidence>
<proteinExistence type="inferred from homology"/>
<dbReference type="PIRSF" id="PIRSF002158">
    <property type="entry name" value="Ribosomal_L2"/>
    <property type="match status" value="1"/>
</dbReference>
<feature type="region of interest" description="Disordered" evidence="6">
    <location>
        <begin position="24"/>
        <end position="54"/>
    </location>
</feature>
<accession>A0A968GD40</accession>
<dbReference type="Gene3D" id="4.10.950.10">
    <property type="entry name" value="Ribosomal protein L2, domain 3"/>
    <property type="match status" value="1"/>
</dbReference>
<gene>
    <name evidence="5 9" type="primary">rplB</name>
    <name evidence="9" type="ORF">HCT46_04850</name>
</gene>
<reference evidence="9" key="1">
    <citation type="submission" date="2020-03" db="EMBL/GenBank/DDBJ databases">
        <title>Spirochaetal bacteria isolated from arthropods constitute a novel genus Entomospira genus novum within the order Spirochaetales.</title>
        <authorList>
            <person name="Grana-Miraglia L."/>
            <person name="Sikutova S."/>
            <person name="Fingerle V."/>
            <person name="Sing A."/>
            <person name="Castillo-Ramirez S."/>
            <person name="Margos G."/>
            <person name="Rudolf I."/>
        </authorList>
    </citation>
    <scope>NUCLEOTIDE SEQUENCE</scope>
    <source>
        <strain evidence="9">BR208</strain>
    </source>
</reference>
<dbReference type="Proteomes" id="UP000752013">
    <property type="component" value="Unassembled WGS sequence"/>
</dbReference>
<protein>
    <recommendedName>
        <fullName evidence="4 5">Large ribosomal subunit protein uL2</fullName>
    </recommendedName>
</protein>
<dbReference type="InterPro" id="IPR002171">
    <property type="entry name" value="Ribosomal_uL2"/>
</dbReference>
<dbReference type="HAMAP" id="MF_01320_B">
    <property type="entry name" value="Ribosomal_uL2_B"/>
    <property type="match status" value="1"/>
</dbReference>
<dbReference type="SUPFAM" id="SSF50104">
    <property type="entry name" value="Translation proteins SH3-like domain"/>
    <property type="match status" value="1"/>
</dbReference>
<dbReference type="NCBIfam" id="TIGR01171">
    <property type="entry name" value="rplB_bact"/>
    <property type="match status" value="1"/>
</dbReference>
<organism evidence="9 10">
    <name type="scientific">Entomospira nematocerorum</name>
    <dbReference type="NCBI Taxonomy" id="2719987"/>
    <lineage>
        <taxon>Bacteria</taxon>
        <taxon>Pseudomonadati</taxon>
        <taxon>Spirochaetota</taxon>
        <taxon>Spirochaetia</taxon>
        <taxon>Spirochaetales</taxon>
        <taxon>Spirochaetaceae</taxon>
        <taxon>Entomospira</taxon>
    </lineage>
</organism>
<feature type="domain" description="Large ribosomal subunit protein uL2 RNA-binding" evidence="8">
    <location>
        <begin position="42"/>
        <end position="117"/>
    </location>
</feature>
<dbReference type="GO" id="GO:0015934">
    <property type="term" value="C:large ribosomal subunit"/>
    <property type="evidence" value="ECO:0007669"/>
    <property type="project" value="InterPro"/>
</dbReference>
<dbReference type="FunFam" id="2.30.30.30:FF:000001">
    <property type="entry name" value="50S ribosomal protein L2"/>
    <property type="match status" value="1"/>
</dbReference>
<dbReference type="PANTHER" id="PTHR13691:SF5">
    <property type="entry name" value="LARGE RIBOSOMAL SUBUNIT PROTEIN UL2M"/>
    <property type="match status" value="1"/>
</dbReference>
<dbReference type="InterPro" id="IPR008991">
    <property type="entry name" value="Translation_prot_SH3-like_sf"/>
</dbReference>
<dbReference type="Gene3D" id="2.40.50.140">
    <property type="entry name" value="Nucleic acid-binding proteins"/>
    <property type="match status" value="1"/>
</dbReference>
<dbReference type="SUPFAM" id="SSF50249">
    <property type="entry name" value="Nucleic acid-binding proteins"/>
    <property type="match status" value="1"/>
</dbReference>
<dbReference type="SMART" id="SM01382">
    <property type="entry name" value="Ribosomal_L2_C"/>
    <property type="match status" value="1"/>
</dbReference>
<dbReference type="InterPro" id="IPR005880">
    <property type="entry name" value="Ribosomal_uL2_bac/org-type"/>
</dbReference>
<dbReference type="PROSITE" id="PS00467">
    <property type="entry name" value="RIBOSOMAL_L2"/>
    <property type="match status" value="1"/>
</dbReference>
<evidence type="ECO:0000256" key="4">
    <source>
        <dbReference type="ARBA" id="ARBA00035242"/>
    </source>
</evidence>
<dbReference type="PANTHER" id="PTHR13691">
    <property type="entry name" value="RIBOSOMAL PROTEIN L2"/>
    <property type="match status" value="1"/>
</dbReference>
<dbReference type="FunFam" id="4.10.950.10:FF:000001">
    <property type="entry name" value="50S ribosomal protein L2"/>
    <property type="match status" value="1"/>
</dbReference>
<dbReference type="GO" id="GO:0019843">
    <property type="term" value="F:rRNA binding"/>
    <property type="evidence" value="ECO:0007669"/>
    <property type="project" value="UniProtKB-UniRule"/>
</dbReference>
<keyword evidence="5" id="KW-0699">rRNA-binding</keyword>
<dbReference type="GO" id="GO:0016740">
    <property type="term" value="F:transferase activity"/>
    <property type="evidence" value="ECO:0007669"/>
    <property type="project" value="InterPro"/>
</dbReference>
<name>A0A968GD40_9SPIO</name>
<comment type="function">
    <text evidence="5">One of the primary rRNA binding proteins. Required for association of the 30S and 50S subunits to form the 70S ribosome, for tRNA binding and peptide bond formation. It has been suggested to have peptidyltransferase activity; this is somewhat controversial. Makes several contacts with the 16S rRNA in the 70S ribosome.</text>
</comment>
<comment type="similarity">
    <text evidence="1 5">Belongs to the universal ribosomal protein uL2 family.</text>
</comment>
<feature type="region of interest" description="Disordered" evidence="6">
    <location>
        <begin position="221"/>
        <end position="264"/>
    </location>
</feature>
<comment type="subunit">
    <text evidence="5">Part of the 50S ribosomal subunit. Forms a bridge to the 30S subunit in the 70S ribosome.</text>
</comment>
<evidence type="ECO:0000256" key="5">
    <source>
        <dbReference type="HAMAP-Rule" id="MF_01320"/>
    </source>
</evidence>
<dbReference type="InterPro" id="IPR022669">
    <property type="entry name" value="Ribosomal_uL2_C"/>
</dbReference>